<keyword evidence="2" id="KW-1185">Reference proteome</keyword>
<name>M0DAV0_HALPD</name>
<dbReference type="AlphaFoldDB" id="M0DAV0"/>
<gene>
    <name evidence="1" type="ORF">C474_07092</name>
</gene>
<dbReference type="InParanoid" id="M0DAV0"/>
<evidence type="ECO:0000313" key="2">
    <source>
        <dbReference type="Proteomes" id="UP000011513"/>
    </source>
</evidence>
<sequence>MSELTKFDADASEKENTNFYLPATAVSPSFDRIGDVVGDVFNFHGVVRLPDTYNK</sequence>
<comment type="caution">
    <text evidence="1">The sequence shown here is derived from an EMBL/GenBank/DDBJ whole genome shotgun (WGS) entry which is preliminary data.</text>
</comment>
<proteinExistence type="predicted"/>
<protein>
    <submittedName>
        <fullName evidence="1">Uncharacterized protein</fullName>
    </submittedName>
</protein>
<dbReference type="EMBL" id="AOIV01000011">
    <property type="protein sequence ID" value="ELZ32566.1"/>
    <property type="molecule type" value="Genomic_DNA"/>
</dbReference>
<organism evidence="1 2">
    <name type="scientific">Halogeometricum pallidum JCM 14848</name>
    <dbReference type="NCBI Taxonomy" id="1227487"/>
    <lineage>
        <taxon>Archaea</taxon>
        <taxon>Methanobacteriati</taxon>
        <taxon>Methanobacteriota</taxon>
        <taxon>Stenosarchaea group</taxon>
        <taxon>Halobacteria</taxon>
        <taxon>Halobacteriales</taxon>
        <taxon>Haloferacaceae</taxon>
        <taxon>Halogeometricum</taxon>
    </lineage>
</organism>
<reference evidence="1 2" key="1">
    <citation type="journal article" date="2014" name="PLoS Genet.">
        <title>Phylogenetically driven sequencing of extremely halophilic archaea reveals strategies for static and dynamic osmo-response.</title>
        <authorList>
            <person name="Becker E.A."/>
            <person name="Seitzer P.M."/>
            <person name="Tritt A."/>
            <person name="Larsen D."/>
            <person name="Krusor M."/>
            <person name="Yao A.I."/>
            <person name="Wu D."/>
            <person name="Madern D."/>
            <person name="Eisen J.A."/>
            <person name="Darling A.E."/>
            <person name="Facciotti M.T."/>
        </authorList>
    </citation>
    <scope>NUCLEOTIDE SEQUENCE [LARGE SCALE GENOMIC DNA]</scope>
    <source>
        <strain evidence="1 2">JCM 14848</strain>
    </source>
</reference>
<accession>M0DAV0</accession>
<dbReference type="Proteomes" id="UP000011513">
    <property type="component" value="Unassembled WGS sequence"/>
</dbReference>
<dbReference type="OrthoDB" id="306033at2157"/>
<dbReference type="RefSeq" id="WP_008385295.1">
    <property type="nucleotide sequence ID" value="NZ_AOIV01000011.1"/>
</dbReference>
<evidence type="ECO:0000313" key="1">
    <source>
        <dbReference type="EMBL" id="ELZ32566.1"/>
    </source>
</evidence>